<keyword evidence="2" id="KW-0229">DNA integration</keyword>
<dbReference type="Pfam" id="PF13356">
    <property type="entry name" value="Arm-DNA-bind_3"/>
    <property type="match status" value="1"/>
</dbReference>
<name>A0A5E8GXV3_ROSAD</name>
<feature type="domain" description="Tyr recombinase" evidence="5">
    <location>
        <begin position="217"/>
        <end position="409"/>
    </location>
</feature>
<evidence type="ECO:0000256" key="3">
    <source>
        <dbReference type="ARBA" id="ARBA00023125"/>
    </source>
</evidence>
<evidence type="ECO:0000256" key="2">
    <source>
        <dbReference type="ARBA" id="ARBA00022908"/>
    </source>
</evidence>
<dbReference type="EMBL" id="ACCU02000004">
    <property type="protein sequence ID" value="EEE44910.1"/>
    <property type="molecule type" value="Genomic_DNA"/>
</dbReference>
<dbReference type="SUPFAM" id="SSF56349">
    <property type="entry name" value="DNA breaking-rejoining enzymes"/>
    <property type="match status" value="1"/>
</dbReference>
<dbReference type="PANTHER" id="PTHR30629">
    <property type="entry name" value="PROPHAGE INTEGRASE"/>
    <property type="match status" value="1"/>
</dbReference>
<dbReference type="Gene3D" id="3.30.160.390">
    <property type="entry name" value="Integrase, DNA-binding domain"/>
    <property type="match status" value="1"/>
</dbReference>
<dbReference type="AlphaFoldDB" id="A0A5E8GXV3"/>
<accession>A0A5E8GXV3</accession>
<reference evidence="6 7" key="2">
    <citation type="submission" date="2013-04" db="EMBL/GenBank/DDBJ databases">
        <authorList>
            <person name="Fiebig A."/>
            <person name="Pradella S."/>
            <person name="Wagner-Doebler I."/>
        </authorList>
    </citation>
    <scope>NUCLEOTIDE SEQUENCE [LARGE SCALE GENOMIC DNA]</scope>
    <source>
        <strain evidence="7">DSM 17067 / NCIMB 14079 / DFL-11</strain>
    </source>
</reference>
<dbReference type="CDD" id="cd00801">
    <property type="entry name" value="INT_P4_C"/>
    <property type="match status" value="1"/>
</dbReference>
<evidence type="ECO:0000313" key="6">
    <source>
        <dbReference type="EMBL" id="EEE44910.1"/>
    </source>
</evidence>
<dbReference type="PANTHER" id="PTHR30629:SF2">
    <property type="entry name" value="PROPHAGE INTEGRASE INTS-RELATED"/>
    <property type="match status" value="1"/>
</dbReference>
<dbReference type="Proteomes" id="UP000004703">
    <property type="component" value="Chromosome"/>
</dbReference>
<dbReference type="Gene3D" id="1.10.443.10">
    <property type="entry name" value="Intergrase catalytic core"/>
    <property type="match status" value="1"/>
</dbReference>
<sequence length="434" mass="47173">MPTLPLTDQHCKALKPTATRQELRDTKVPGLILRCTPSNIKSWSLRYADVTGKHVRMTIGRYPAVSLSDARTAALQVLAEVSTGKDPVADRKAAQAAEKAAREAATALTVEKIGNDYFEAAAKGRHRPKGKPKKPSTLGYERGYFDSFVLPKFGKSAIGDLHRRAVQTFIDGLADDHNLSTGVQSLKVLRQICAYAEFQELISANPCRFVEATDYDSRERVLTDAELKAIWKALENPYAIASNPQAAIAVRICAATAQRRAEVAKAELSELDFDNAIWTMPGSRRKNGRTHIVPLSDLAVQLLRAAIALHEDGYKGAAVFPPLRGEGAAMAVENLTRCFAAAAEAAGVKDTRLHDLRRTAATNMTGERLTIARSTVSLCLGHDDGANAAAATRVYDRYGYLPEKRRALTAWASLLLEIVGETEALGNVVALRRA</sequence>
<dbReference type="InterPro" id="IPR038488">
    <property type="entry name" value="Integrase_DNA-bd_sf"/>
</dbReference>
<reference evidence="6 7" key="1">
    <citation type="submission" date="2008-01" db="EMBL/GenBank/DDBJ databases">
        <authorList>
            <person name="Wagner-Dobler I."/>
            <person name="Ferriera S."/>
            <person name="Johnson J."/>
            <person name="Kravitz S."/>
            <person name="Beeson K."/>
            <person name="Sutton G."/>
            <person name="Rogers Y.-H."/>
            <person name="Friedman R."/>
            <person name="Frazier M."/>
            <person name="Venter J.C."/>
        </authorList>
    </citation>
    <scope>NUCLEOTIDE SEQUENCE [LARGE SCALE GENOMIC DNA]</scope>
    <source>
        <strain evidence="7">DSM 17067 / NCIMB 14079 / DFL-11</strain>
    </source>
</reference>
<dbReference type="InterPro" id="IPR002104">
    <property type="entry name" value="Integrase_catalytic"/>
</dbReference>
<dbReference type="PROSITE" id="PS51898">
    <property type="entry name" value="TYR_RECOMBINASE"/>
    <property type="match status" value="1"/>
</dbReference>
<evidence type="ECO:0000256" key="4">
    <source>
        <dbReference type="ARBA" id="ARBA00023172"/>
    </source>
</evidence>
<protein>
    <submittedName>
        <fullName evidence="6">Site-specific recombinase XerD</fullName>
    </submittedName>
</protein>
<proteinExistence type="inferred from homology"/>
<dbReference type="InterPro" id="IPR011010">
    <property type="entry name" value="DNA_brk_join_enz"/>
</dbReference>
<dbReference type="Pfam" id="PF00589">
    <property type="entry name" value="Phage_integrase"/>
    <property type="match status" value="1"/>
</dbReference>
<dbReference type="Gene3D" id="1.10.150.130">
    <property type="match status" value="1"/>
</dbReference>
<evidence type="ECO:0000313" key="7">
    <source>
        <dbReference type="Proteomes" id="UP000004703"/>
    </source>
</evidence>
<dbReference type="InterPro" id="IPR025166">
    <property type="entry name" value="Integrase_DNA_bind_dom"/>
</dbReference>
<dbReference type="GO" id="GO:0003677">
    <property type="term" value="F:DNA binding"/>
    <property type="evidence" value="ECO:0007669"/>
    <property type="project" value="UniProtKB-KW"/>
</dbReference>
<gene>
    <name evidence="6" type="ORF">SADFL11_2198</name>
</gene>
<keyword evidence="4" id="KW-0233">DNA recombination</keyword>
<dbReference type="InterPro" id="IPR050808">
    <property type="entry name" value="Phage_Integrase"/>
</dbReference>
<keyword evidence="3" id="KW-0238">DNA-binding</keyword>
<evidence type="ECO:0000259" key="5">
    <source>
        <dbReference type="PROSITE" id="PS51898"/>
    </source>
</evidence>
<dbReference type="InterPro" id="IPR010998">
    <property type="entry name" value="Integrase_recombinase_N"/>
</dbReference>
<organism evidence="6 7">
    <name type="scientific">Roseibium alexandrii (strain DSM 17067 / NCIMB 14079 / DFL-11)</name>
    <name type="common">Labrenzia alexandrii</name>
    <dbReference type="NCBI Taxonomy" id="244592"/>
    <lineage>
        <taxon>Bacteria</taxon>
        <taxon>Pseudomonadati</taxon>
        <taxon>Pseudomonadota</taxon>
        <taxon>Alphaproteobacteria</taxon>
        <taxon>Hyphomicrobiales</taxon>
        <taxon>Stappiaceae</taxon>
        <taxon>Roseibium</taxon>
    </lineage>
</organism>
<evidence type="ECO:0000256" key="1">
    <source>
        <dbReference type="ARBA" id="ARBA00008857"/>
    </source>
</evidence>
<dbReference type="GO" id="GO:0015074">
    <property type="term" value="P:DNA integration"/>
    <property type="evidence" value="ECO:0007669"/>
    <property type="project" value="UniProtKB-KW"/>
</dbReference>
<dbReference type="RefSeq" id="WP_008192424.1">
    <property type="nucleotide sequence ID" value="NZ_CM011002.1"/>
</dbReference>
<dbReference type="GO" id="GO:0006310">
    <property type="term" value="P:DNA recombination"/>
    <property type="evidence" value="ECO:0007669"/>
    <property type="project" value="UniProtKB-KW"/>
</dbReference>
<comment type="caution">
    <text evidence="6">The sequence shown here is derived from an EMBL/GenBank/DDBJ whole genome shotgun (WGS) entry which is preliminary data.</text>
</comment>
<comment type="similarity">
    <text evidence="1">Belongs to the 'phage' integrase family.</text>
</comment>
<dbReference type="InterPro" id="IPR013762">
    <property type="entry name" value="Integrase-like_cat_sf"/>
</dbReference>